<reference evidence="3" key="1">
    <citation type="submission" date="2020-05" db="EMBL/GenBank/DDBJ databases">
        <title>Frigoriglobus tundricola gen. nov., sp. nov., a psychrotolerant cellulolytic planctomycete of the family Gemmataceae with two divergent copies of 16S rRNA gene.</title>
        <authorList>
            <person name="Kulichevskaya I.S."/>
            <person name="Ivanova A.A."/>
            <person name="Naumoff D.G."/>
            <person name="Beletsky A.V."/>
            <person name="Rijpstra W.I.C."/>
            <person name="Sinninghe Damste J.S."/>
            <person name="Mardanov A.V."/>
            <person name="Ravin N.V."/>
            <person name="Dedysh S.N."/>
        </authorList>
    </citation>
    <scope>NUCLEOTIDE SEQUENCE [LARGE SCALE GENOMIC DNA]</scope>
    <source>
        <strain evidence="3">PL17</strain>
    </source>
</reference>
<keyword evidence="3" id="KW-1185">Reference proteome</keyword>
<dbReference type="AlphaFoldDB" id="A0A6M5YPM6"/>
<organism evidence="2 3">
    <name type="scientific">Frigoriglobus tundricola</name>
    <dbReference type="NCBI Taxonomy" id="2774151"/>
    <lineage>
        <taxon>Bacteria</taxon>
        <taxon>Pseudomonadati</taxon>
        <taxon>Planctomycetota</taxon>
        <taxon>Planctomycetia</taxon>
        <taxon>Gemmatales</taxon>
        <taxon>Gemmataceae</taxon>
        <taxon>Frigoriglobus</taxon>
    </lineage>
</organism>
<evidence type="ECO:0000256" key="1">
    <source>
        <dbReference type="SAM" id="MobiDB-lite"/>
    </source>
</evidence>
<feature type="region of interest" description="Disordered" evidence="1">
    <location>
        <begin position="215"/>
        <end position="235"/>
    </location>
</feature>
<dbReference type="RefSeq" id="WP_171471168.1">
    <property type="nucleotide sequence ID" value="NZ_CP053452.2"/>
</dbReference>
<sequence length="379" mass="42580">MGKPTAALAHHPFALDQDIAEGMALWCLKRQSCQFGRIAAKKGQIHFCILHERDLADGDKGLAEKIAKGKRLWKQRALVNMQSPPSGMMLLFASPRVTLAAPDDNLRRFADRLLELAGWAPQRRGKKLDNAISSDFLYLKNPADGFAYGFQFNVDFFAASGDGRWWHDHRIPGGIAFTANSAGHMRHFKDWYESPATDHGQWAVKQAMITVSQAHPTKGEGTEAAPKSPQDEGRVTWLRPLDGRGKPLVNESPCPLNPVPAALQWKDWTRYEGLLHTDHAVRAEFFDGREEAATGAAPYLMDLTYLYDRRQADFINFMAGFRISDDAVYQETGRPETWMTRDGEQTKPHRTDAQVGEMNALLRKCYGWPKLPSLTDDVS</sequence>
<proteinExistence type="predicted"/>
<name>A0A6M5YPM6_9BACT</name>
<dbReference type="Proteomes" id="UP000503447">
    <property type="component" value="Chromosome"/>
</dbReference>
<accession>A0A6M5YPM6</accession>
<evidence type="ECO:0000313" key="2">
    <source>
        <dbReference type="EMBL" id="QJW95370.1"/>
    </source>
</evidence>
<evidence type="ECO:0000313" key="3">
    <source>
        <dbReference type="Proteomes" id="UP000503447"/>
    </source>
</evidence>
<dbReference type="KEGG" id="ftj:FTUN_2919"/>
<dbReference type="EMBL" id="CP053452">
    <property type="protein sequence ID" value="QJW95370.1"/>
    <property type="molecule type" value="Genomic_DNA"/>
</dbReference>
<protein>
    <submittedName>
        <fullName evidence="2">Uncharacterized protein</fullName>
    </submittedName>
</protein>
<gene>
    <name evidence="2" type="ORF">FTUN_2919</name>
</gene>